<evidence type="ECO:0000313" key="3">
    <source>
        <dbReference type="EMBL" id="EPY02431.1"/>
    </source>
</evidence>
<keyword evidence="2" id="KW-0732">Signal</keyword>
<dbReference type="AlphaFoldDB" id="S9TJJ5"/>
<feature type="region of interest" description="Disordered" evidence="1">
    <location>
        <begin position="23"/>
        <end position="95"/>
    </location>
</feature>
<evidence type="ECO:0000256" key="1">
    <source>
        <dbReference type="SAM" id="MobiDB-lite"/>
    </source>
</evidence>
<sequence>MLGKMILQGLGAAAIVATAASVYSASAQTTPPDATPIVRPAAPADNGYLSADRGGKAADQTKSRRSHHDDDDDDDDDHHSRHHDRRDSGDRDGRK</sequence>
<accession>S9TJJ5</accession>
<protein>
    <submittedName>
        <fullName evidence="3">Uncharacterized protein</fullName>
    </submittedName>
</protein>
<dbReference type="EMBL" id="AQPH01000015">
    <property type="protein sequence ID" value="EPY02431.1"/>
    <property type="molecule type" value="Genomic_DNA"/>
</dbReference>
<evidence type="ECO:0000256" key="2">
    <source>
        <dbReference type="SAM" id="SignalP"/>
    </source>
</evidence>
<reference evidence="3 4" key="1">
    <citation type="submission" date="2013-04" db="EMBL/GenBank/DDBJ databases">
        <authorList>
            <person name="Kuznetsov B."/>
            <person name="Ivanovsky R."/>
        </authorList>
    </citation>
    <scope>NUCLEOTIDE SEQUENCE [LARGE SCALE GENOMIC DNA]</scope>
    <source>
        <strain evidence="3 4">MGU-K5</strain>
    </source>
</reference>
<gene>
    <name evidence="3" type="ORF">K678_06108</name>
</gene>
<comment type="caution">
    <text evidence="3">The sequence shown here is derived from an EMBL/GenBank/DDBJ whole genome shotgun (WGS) entry which is preliminary data.</text>
</comment>
<organism evidence="3 4">
    <name type="scientific">Magnetospirillum fulvum MGU-K5</name>
    <dbReference type="NCBI Taxonomy" id="1316936"/>
    <lineage>
        <taxon>Bacteria</taxon>
        <taxon>Pseudomonadati</taxon>
        <taxon>Pseudomonadota</taxon>
        <taxon>Alphaproteobacteria</taxon>
        <taxon>Rhodospirillales</taxon>
        <taxon>Rhodospirillaceae</taxon>
        <taxon>Magnetospirillum</taxon>
    </lineage>
</organism>
<feature type="signal peptide" evidence="2">
    <location>
        <begin position="1"/>
        <end position="27"/>
    </location>
</feature>
<name>S9TJJ5_MAGFU</name>
<feature type="chain" id="PRO_5004570524" evidence="2">
    <location>
        <begin position="28"/>
        <end position="95"/>
    </location>
</feature>
<dbReference type="Proteomes" id="UP000015350">
    <property type="component" value="Unassembled WGS sequence"/>
</dbReference>
<feature type="compositionally biased region" description="Basic and acidic residues" evidence="1">
    <location>
        <begin position="85"/>
        <end position="95"/>
    </location>
</feature>
<proteinExistence type="predicted"/>
<dbReference type="STRING" id="1316936.K678_06108"/>
<evidence type="ECO:0000313" key="4">
    <source>
        <dbReference type="Proteomes" id="UP000015350"/>
    </source>
</evidence>
<dbReference type="OrthoDB" id="9960331at2"/>
<feature type="compositionally biased region" description="Basic and acidic residues" evidence="1">
    <location>
        <begin position="53"/>
        <end position="62"/>
    </location>
</feature>
<dbReference type="RefSeq" id="WP_021131577.1">
    <property type="nucleotide sequence ID" value="NZ_AQPH01000015.1"/>
</dbReference>